<keyword evidence="2" id="KW-0812">Transmembrane</keyword>
<keyword evidence="9" id="KW-1185">Reference proteome</keyword>
<proteinExistence type="predicted"/>
<gene>
    <name evidence="8" type="ORF">GH714_028549</name>
</gene>
<evidence type="ECO:0000313" key="8">
    <source>
        <dbReference type="EMBL" id="KAF2312212.1"/>
    </source>
</evidence>
<dbReference type="EMBL" id="JAAGAX010000006">
    <property type="protein sequence ID" value="KAF2312212.1"/>
    <property type="molecule type" value="Genomic_DNA"/>
</dbReference>
<keyword evidence="5" id="KW-0472">Membrane</keyword>
<dbReference type="PANTHER" id="PTHR10994">
    <property type="entry name" value="RETICULON"/>
    <property type="match status" value="1"/>
</dbReference>
<evidence type="ECO:0000256" key="5">
    <source>
        <dbReference type="ARBA" id="ARBA00023136"/>
    </source>
</evidence>
<evidence type="ECO:0000256" key="4">
    <source>
        <dbReference type="ARBA" id="ARBA00022989"/>
    </source>
</evidence>
<dbReference type="GO" id="GO:0009617">
    <property type="term" value="P:response to bacterium"/>
    <property type="evidence" value="ECO:0007669"/>
    <property type="project" value="InterPro"/>
</dbReference>
<feature type="domain" description="Reticulon" evidence="7">
    <location>
        <begin position="124"/>
        <end position="197"/>
    </location>
</feature>
<protein>
    <recommendedName>
        <fullName evidence="6">Reticulon-like protein</fullName>
    </recommendedName>
</protein>
<name>A0A6A6MEV3_HEVBR</name>
<dbReference type="GO" id="GO:0005789">
    <property type="term" value="C:endoplasmic reticulum membrane"/>
    <property type="evidence" value="ECO:0007669"/>
    <property type="project" value="UniProtKB-SubCell"/>
</dbReference>
<reference evidence="8 9" key="1">
    <citation type="journal article" date="2020" name="Mol. Plant">
        <title>The Chromosome-Based Rubber Tree Genome Provides New Insights into Spurge Genome Evolution and Rubber Biosynthesis.</title>
        <authorList>
            <person name="Liu J."/>
            <person name="Shi C."/>
            <person name="Shi C.C."/>
            <person name="Li W."/>
            <person name="Zhang Q.J."/>
            <person name="Zhang Y."/>
            <person name="Li K."/>
            <person name="Lu H.F."/>
            <person name="Shi C."/>
            <person name="Zhu S.T."/>
            <person name="Xiao Z.Y."/>
            <person name="Nan H."/>
            <person name="Yue Y."/>
            <person name="Zhu X.G."/>
            <person name="Wu Y."/>
            <person name="Hong X.N."/>
            <person name="Fan G.Y."/>
            <person name="Tong Y."/>
            <person name="Zhang D."/>
            <person name="Mao C.L."/>
            <person name="Liu Y.L."/>
            <person name="Hao S.J."/>
            <person name="Liu W.Q."/>
            <person name="Lv M.Q."/>
            <person name="Zhang H.B."/>
            <person name="Liu Y."/>
            <person name="Hu-Tang G.R."/>
            <person name="Wang J.P."/>
            <person name="Wang J.H."/>
            <person name="Sun Y.H."/>
            <person name="Ni S.B."/>
            <person name="Chen W.B."/>
            <person name="Zhang X.C."/>
            <person name="Jiao Y.N."/>
            <person name="Eichler E.E."/>
            <person name="Li G.H."/>
            <person name="Liu X."/>
            <person name="Gao L.Z."/>
        </authorList>
    </citation>
    <scope>NUCLEOTIDE SEQUENCE [LARGE SCALE GENOMIC DNA]</scope>
    <source>
        <strain evidence="9">cv. GT1</strain>
        <tissue evidence="8">Leaf</tissue>
    </source>
</reference>
<dbReference type="PROSITE" id="PS50845">
    <property type="entry name" value="RETICULON"/>
    <property type="match status" value="1"/>
</dbReference>
<evidence type="ECO:0000256" key="3">
    <source>
        <dbReference type="ARBA" id="ARBA00022824"/>
    </source>
</evidence>
<organism evidence="8 9">
    <name type="scientific">Hevea brasiliensis</name>
    <name type="common">Para rubber tree</name>
    <name type="synonym">Siphonia brasiliensis</name>
    <dbReference type="NCBI Taxonomy" id="3981"/>
    <lineage>
        <taxon>Eukaryota</taxon>
        <taxon>Viridiplantae</taxon>
        <taxon>Streptophyta</taxon>
        <taxon>Embryophyta</taxon>
        <taxon>Tracheophyta</taxon>
        <taxon>Spermatophyta</taxon>
        <taxon>Magnoliopsida</taxon>
        <taxon>eudicotyledons</taxon>
        <taxon>Gunneridae</taxon>
        <taxon>Pentapetalae</taxon>
        <taxon>rosids</taxon>
        <taxon>fabids</taxon>
        <taxon>Malpighiales</taxon>
        <taxon>Euphorbiaceae</taxon>
        <taxon>Crotonoideae</taxon>
        <taxon>Micrandreae</taxon>
        <taxon>Hevea</taxon>
    </lineage>
</organism>
<keyword evidence="3 6" id="KW-0256">Endoplasmic reticulum</keyword>
<evidence type="ECO:0000313" key="9">
    <source>
        <dbReference type="Proteomes" id="UP000467840"/>
    </source>
</evidence>
<comment type="subcellular location">
    <subcellularLocation>
        <location evidence="1 6">Endoplasmic reticulum membrane</location>
        <topology evidence="1 6">Multi-pass membrane protein</topology>
    </subcellularLocation>
</comment>
<dbReference type="PANTHER" id="PTHR10994:SF193">
    <property type="entry name" value="RETICULON-LIKE PROTEIN"/>
    <property type="match status" value="1"/>
</dbReference>
<accession>A0A6A6MEV3</accession>
<comment type="caution">
    <text evidence="8">The sequence shown here is derived from an EMBL/GenBank/DDBJ whole genome shotgun (WGS) entry which is preliminary data.</text>
</comment>
<dbReference type="Pfam" id="PF02453">
    <property type="entry name" value="Reticulon"/>
    <property type="match status" value="1"/>
</dbReference>
<evidence type="ECO:0000256" key="1">
    <source>
        <dbReference type="ARBA" id="ARBA00004477"/>
    </source>
</evidence>
<dbReference type="InterPro" id="IPR045064">
    <property type="entry name" value="Reticulon-like"/>
</dbReference>
<evidence type="ECO:0000259" key="7">
    <source>
        <dbReference type="PROSITE" id="PS50845"/>
    </source>
</evidence>
<dbReference type="InterPro" id="IPR003388">
    <property type="entry name" value="Reticulon"/>
</dbReference>
<keyword evidence="4" id="KW-1133">Transmembrane helix</keyword>
<dbReference type="Proteomes" id="UP000467840">
    <property type="component" value="Chromosome 14"/>
</dbReference>
<evidence type="ECO:0000256" key="6">
    <source>
        <dbReference type="RuleBase" id="RU363132"/>
    </source>
</evidence>
<evidence type="ECO:0000256" key="2">
    <source>
        <dbReference type="ARBA" id="ARBA00022692"/>
    </source>
</evidence>
<dbReference type="AlphaFoldDB" id="A0A6A6MEV3"/>
<sequence>MTVGEDIFFRDVPQTPATFLCFPLFTYPEGSSSKALNGSDFISLRSPAEIAEILLPEKCVLEVASALRIEINRALAVLRDIASGRDVEKFLTSYLHILVCAEKCLLLIMRYCFYGGHLSGNCWLVVLSIVGSWCNFLSLFSIASVVLHFVPASYEKYEDQVDSFSEKAWIEIKKQYAVFDAKVLSNIPKGLLKEKKED</sequence>